<dbReference type="Proteomes" id="UP000265520">
    <property type="component" value="Unassembled WGS sequence"/>
</dbReference>
<reference evidence="1 2" key="1">
    <citation type="journal article" date="2018" name="Front. Plant Sci.">
        <title>Red Clover (Trifolium pratense) and Zigzag Clover (T. medium) - A Picture of Genomic Similarities and Differences.</title>
        <authorList>
            <person name="Dluhosova J."/>
            <person name="Istvanek J."/>
            <person name="Nedelnik J."/>
            <person name="Repkova J."/>
        </authorList>
    </citation>
    <scope>NUCLEOTIDE SEQUENCE [LARGE SCALE GENOMIC DNA]</scope>
    <source>
        <strain evidence="2">cv. 10/8</strain>
        <tissue evidence="1">Leaf</tissue>
    </source>
</reference>
<evidence type="ECO:0000313" key="2">
    <source>
        <dbReference type="Proteomes" id="UP000265520"/>
    </source>
</evidence>
<keyword evidence="2" id="KW-1185">Reference proteome</keyword>
<sequence length="64" mass="7177">DKREEAEVVAEHAIGSVVVVVVCLDDGKKWNYEVEMKWVGLCGVRVEIKRIKVEKQTRHATGVG</sequence>
<feature type="non-terminal residue" evidence="1">
    <location>
        <position position="1"/>
    </location>
</feature>
<dbReference type="EMBL" id="LXQA010475562">
    <property type="protein sequence ID" value="MCI54191.1"/>
    <property type="molecule type" value="Genomic_DNA"/>
</dbReference>
<protein>
    <submittedName>
        <fullName evidence="1">Uncharacterized protein</fullName>
    </submittedName>
</protein>
<name>A0A392SZA3_9FABA</name>
<comment type="caution">
    <text evidence="1">The sequence shown here is derived from an EMBL/GenBank/DDBJ whole genome shotgun (WGS) entry which is preliminary data.</text>
</comment>
<proteinExistence type="predicted"/>
<evidence type="ECO:0000313" key="1">
    <source>
        <dbReference type="EMBL" id="MCI54191.1"/>
    </source>
</evidence>
<accession>A0A392SZA3</accession>
<organism evidence="1 2">
    <name type="scientific">Trifolium medium</name>
    <dbReference type="NCBI Taxonomy" id="97028"/>
    <lineage>
        <taxon>Eukaryota</taxon>
        <taxon>Viridiplantae</taxon>
        <taxon>Streptophyta</taxon>
        <taxon>Embryophyta</taxon>
        <taxon>Tracheophyta</taxon>
        <taxon>Spermatophyta</taxon>
        <taxon>Magnoliopsida</taxon>
        <taxon>eudicotyledons</taxon>
        <taxon>Gunneridae</taxon>
        <taxon>Pentapetalae</taxon>
        <taxon>rosids</taxon>
        <taxon>fabids</taxon>
        <taxon>Fabales</taxon>
        <taxon>Fabaceae</taxon>
        <taxon>Papilionoideae</taxon>
        <taxon>50 kb inversion clade</taxon>
        <taxon>NPAAA clade</taxon>
        <taxon>Hologalegina</taxon>
        <taxon>IRL clade</taxon>
        <taxon>Trifolieae</taxon>
        <taxon>Trifolium</taxon>
    </lineage>
</organism>
<dbReference type="AlphaFoldDB" id="A0A392SZA3"/>